<dbReference type="Pfam" id="PF00145">
    <property type="entry name" value="DNA_methylase"/>
    <property type="match status" value="1"/>
</dbReference>
<evidence type="ECO:0000313" key="5">
    <source>
        <dbReference type="EMBL" id="PTE18082.1"/>
    </source>
</evidence>
<dbReference type="GO" id="GO:0009307">
    <property type="term" value="P:DNA restriction-modification system"/>
    <property type="evidence" value="ECO:0007669"/>
    <property type="project" value="UniProtKB-KW"/>
</dbReference>
<evidence type="ECO:0000256" key="1">
    <source>
        <dbReference type="ARBA" id="ARBA00022603"/>
    </source>
</evidence>
<dbReference type="RefSeq" id="WP_107324440.1">
    <property type="nucleotide sequence ID" value="NZ_PZKF01000010.1"/>
</dbReference>
<comment type="caution">
    <text evidence="5">The sequence shown here is derived from an EMBL/GenBank/DDBJ whole genome shotgun (WGS) entry which is preliminary data.</text>
</comment>
<reference evidence="5 6" key="1">
    <citation type="submission" date="2018-03" db="EMBL/GenBank/DDBJ databases">
        <title>Rhodobacter veldkampii.</title>
        <authorList>
            <person name="Meyer T.E."/>
            <person name="Miller S."/>
            <person name="Lodha T."/>
            <person name="Gandham S."/>
            <person name="Chintalapati S."/>
            <person name="Chintalapati V.R."/>
        </authorList>
    </citation>
    <scope>NUCLEOTIDE SEQUENCE [LARGE SCALE GENOMIC DNA]</scope>
    <source>
        <strain evidence="5 6">DSM 11550</strain>
    </source>
</reference>
<dbReference type="SUPFAM" id="SSF53335">
    <property type="entry name" value="S-adenosyl-L-methionine-dependent methyltransferases"/>
    <property type="match status" value="1"/>
</dbReference>
<keyword evidence="6" id="KW-1185">Reference proteome</keyword>
<dbReference type="Gene3D" id="3.40.50.150">
    <property type="entry name" value="Vaccinia Virus protein VP39"/>
    <property type="match status" value="1"/>
</dbReference>
<accession>A0A2T4JJM1</accession>
<dbReference type="GO" id="GO:0032259">
    <property type="term" value="P:methylation"/>
    <property type="evidence" value="ECO:0007669"/>
    <property type="project" value="UniProtKB-KW"/>
</dbReference>
<keyword evidence="2" id="KW-0808">Transferase</keyword>
<name>A0A2T4JJM1_9RHOB</name>
<keyword evidence="3" id="KW-0680">Restriction system</keyword>
<proteinExistence type="predicted"/>
<gene>
    <name evidence="5" type="ORF">C5F46_05915</name>
</gene>
<evidence type="ECO:0000256" key="4">
    <source>
        <dbReference type="ARBA" id="ARBA00047422"/>
    </source>
</evidence>
<comment type="catalytic activity">
    <reaction evidence="4">
        <text>a 2'-deoxycytidine in DNA + S-adenosyl-L-methionine = a 5-methyl-2'-deoxycytidine in DNA + S-adenosyl-L-homocysteine + H(+)</text>
        <dbReference type="Rhea" id="RHEA:13681"/>
        <dbReference type="Rhea" id="RHEA-COMP:11369"/>
        <dbReference type="Rhea" id="RHEA-COMP:11370"/>
        <dbReference type="ChEBI" id="CHEBI:15378"/>
        <dbReference type="ChEBI" id="CHEBI:57856"/>
        <dbReference type="ChEBI" id="CHEBI:59789"/>
        <dbReference type="ChEBI" id="CHEBI:85452"/>
        <dbReference type="ChEBI" id="CHEBI:85454"/>
        <dbReference type="EC" id="2.1.1.37"/>
    </reaction>
</comment>
<organism evidence="5 6">
    <name type="scientific">Phaeovulum veldkampii DSM 11550</name>
    <dbReference type="NCBI Taxonomy" id="1185920"/>
    <lineage>
        <taxon>Bacteria</taxon>
        <taxon>Pseudomonadati</taxon>
        <taxon>Pseudomonadota</taxon>
        <taxon>Alphaproteobacteria</taxon>
        <taxon>Rhodobacterales</taxon>
        <taxon>Paracoccaceae</taxon>
        <taxon>Phaeovulum</taxon>
    </lineage>
</organism>
<dbReference type="GO" id="GO:0003886">
    <property type="term" value="F:DNA (cytosine-5-)-methyltransferase activity"/>
    <property type="evidence" value="ECO:0007669"/>
    <property type="project" value="UniProtKB-EC"/>
</dbReference>
<dbReference type="Proteomes" id="UP000241899">
    <property type="component" value="Unassembled WGS sequence"/>
</dbReference>
<evidence type="ECO:0000313" key="6">
    <source>
        <dbReference type="Proteomes" id="UP000241899"/>
    </source>
</evidence>
<dbReference type="EMBL" id="PZKF01000010">
    <property type="protein sequence ID" value="PTE18082.1"/>
    <property type="molecule type" value="Genomic_DNA"/>
</dbReference>
<evidence type="ECO:0000256" key="3">
    <source>
        <dbReference type="ARBA" id="ARBA00022747"/>
    </source>
</evidence>
<dbReference type="AlphaFoldDB" id="A0A2T4JJM1"/>
<keyword evidence="1" id="KW-0489">Methyltransferase</keyword>
<dbReference type="OrthoDB" id="9813719at2"/>
<dbReference type="InterPro" id="IPR029063">
    <property type="entry name" value="SAM-dependent_MTases_sf"/>
</dbReference>
<evidence type="ECO:0000256" key="2">
    <source>
        <dbReference type="ARBA" id="ARBA00022679"/>
    </source>
</evidence>
<protein>
    <submittedName>
        <fullName evidence="5">Uncharacterized protein</fullName>
    </submittedName>
</protein>
<dbReference type="InterPro" id="IPR001525">
    <property type="entry name" value="C5_MeTfrase"/>
</dbReference>
<sequence>MHCDLTSIELCAGAGGQALSVEQAGFGHQALVEIDDWCRQTLRINRRHWNVVEGIQADLTQFDARPYAGVDVVAGGVPRPPFSKARSR</sequence>